<gene>
    <name evidence="2" type="ORF">POM88_012734</name>
</gene>
<dbReference type="InterPro" id="IPR008271">
    <property type="entry name" value="Ser/Thr_kinase_AS"/>
</dbReference>
<dbReference type="Pfam" id="PF00069">
    <property type="entry name" value="Pkinase"/>
    <property type="match status" value="1"/>
</dbReference>
<name>A0AAD8N3P4_9APIA</name>
<dbReference type="InterPro" id="IPR011009">
    <property type="entry name" value="Kinase-like_dom_sf"/>
</dbReference>
<dbReference type="SMART" id="SM00220">
    <property type="entry name" value="S_TKc"/>
    <property type="match status" value="1"/>
</dbReference>
<reference evidence="2" key="2">
    <citation type="submission" date="2023-05" db="EMBL/GenBank/DDBJ databases">
        <authorList>
            <person name="Schelkunov M.I."/>
        </authorList>
    </citation>
    <scope>NUCLEOTIDE SEQUENCE</scope>
    <source>
        <strain evidence="2">Hsosn_3</strain>
        <tissue evidence="2">Leaf</tissue>
    </source>
</reference>
<dbReference type="PROSITE" id="PS00108">
    <property type="entry name" value="PROTEIN_KINASE_ST"/>
    <property type="match status" value="1"/>
</dbReference>
<dbReference type="Gene3D" id="3.30.900.10">
    <property type="entry name" value="HORMA domain"/>
    <property type="match status" value="1"/>
</dbReference>
<evidence type="ECO:0000259" key="1">
    <source>
        <dbReference type="PROSITE" id="PS50011"/>
    </source>
</evidence>
<dbReference type="Gene3D" id="1.10.510.10">
    <property type="entry name" value="Transferase(Phosphotransferase) domain 1"/>
    <property type="match status" value="1"/>
</dbReference>
<keyword evidence="3" id="KW-1185">Reference proteome</keyword>
<dbReference type="InterPro" id="IPR036570">
    <property type="entry name" value="HORMA_dom_sf"/>
</dbReference>
<comment type="caution">
    <text evidence="2">The sequence shown here is derived from an EMBL/GenBank/DDBJ whole genome shotgun (WGS) entry which is preliminary data.</text>
</comment>
<reference evidence="2" key="1">
    <citation type="submission" date="2023-02" db="EMBL/GenBank/DDBJ databases">
        <title>Genome of toxic invasive species Heracleum sosnowskyi carries increased number of genes despite the absence of recent whole-genome duplications.</title>
        <authorList>
            <person name="Schelkunov M."/>
            <person name="Shtratnikova V."/>
            <person name="Makarenko M."/>
            <person name="Klepikova A."/>
            <person name="Omelchenko D."/>
            <person name="Novikova G."/>
            <person name="Obukhova E."/>
            <person name="Bogdanov V."/>
            <person name="Penin A."/>
            <person name="Logacheva M."/>
        </authorList>
    </citation>
    <scope>NUCLEOTIDE SEQUENCE</scope>
    <source>
        <strain evidence="2">Hsosn_3</strain>
        <tissue evidence="2">Leaf</tissue>
    </source>
</reference>
<protein>
    <recommendedName>
        <fullName evidence="1">Protein kinase domain-containing protein</fullName>
    </recommendedName>
</protein>
<organism evidence="2 3">
    <name type="scientific">Heracleum sosnowskyi</name>
    <dbReference type="NCBI Taxonomy" id="360622"/>
    <lineage>
        <taxon>Eukaryota</taxon>
        <taxon>Viridiplantae</taxon>
        <taxon>Streptophyta</taxon>
        <taxon>Embryophyta</taxon>
        <taxon>Tracheophyta</taxon>
        <taxon>Spermatophyta</taxon>
        <taxon>Magnoliopsida</taxon>
        <taxon>eudicotyledons</taxon>
        <taxon>Gunneridae</taxon>
        <taxon>Pentapetalae</taxon>
        <taxon>asterids</taxon>
        <taxon>campanulids</taxon>
        <taxon>Apiales</taxon>
        <taxon>Apiaceae</taxon>
        <taxon>Apioideae</taxon>
        <taxon>apioid superclade</taxon>
        <taxon>Tordylieae</taxon>
        <taxon>Tordyliinae</taxon>
        <taxon>Heracleum</taxon>
    </lineage>
</organism>
<dbReference type="PANTHER" id="PTHR24359">
    <property type="entry name" value="SERINE/THREONINE-PROTEIN KINASE SBK1"/>
    <property type="match status" value="1"/>
</dbReference>
<dbReference type="EMBL" id="JAUIZM010000003">
    <property type="protein sequence ID" value="KAK1393678.1"/>
    <property type="molecule type" value="Genomic_DNA"/>
</dbReference>
<dbReference type="SUPFAM" id="SSF56112">
    <property type="entry name" value="Protein kinase-like (PK-like)"/>
    <property type="match status" value="1"/>
</dbReference>
<proteinExistence type="predicted"/>
<dbReference type="PANTHER" id="PTHR24359:SF1">
    <property type="entry name" value="INHIBITOR OF NUCLEAR FACTOR KAPPA-B KINASE EPSILON SUBUNIT HOMOLOG 1-RELATED"/>
    <property type="match status" value="1"/>
</dbReference>
<sequence length="291" mass="33221">MILDSRVPSIHPYNRKNEQVKKSDKWFSLVSGDHPAALDNLNFWHRNLMDHMIIDIILVNQLEDDLDYCDFSCPSIVDDVDNSDLRARGSLNNYLQKLFRDGKTNVQVELALHISRDVAHALLELHSKDIIHRDIKSENILIDLNRKKSDESPIVKLCDFDRAIHVRSFLHSCCISHNGIPPADICVGTPRWMAPEVFRTKHEYRLYGLEVDIWSFGCLLLELLTLQVTEKTELNPSIWSFCNSLSHNKMSSAFAIRAGKYVPELAGGIQENNKDCSLHIDLMGILVGFSI</sequence>
<dbReference type="PROSITE" id="PS50011">
    <property type="entry name" value="PROTEIN_KINASE_DOM"/>
    <property type="match status" value="1"/>
</dbReference>
<evidence type="ECO:0000313" key="2">
    <source>
        <dbReference type="EMBL" id="KAK1393678.1"/>
    </source>
</evidence>
<dbReference type="GO" id="GO:0004674">
    <property type="term" value="F:protein serine/threonine kinase activity"/>
    <property type="evidence" value="ECO:0007669"/>
    <property type="project" value="TreeGrafter"/>
</dbReference>
<dbReference type="GO" id="GO:0005524">
    <property type="term" value="F:ATP binding"/>
    <property type="evidence" value="ECO:0007669"/>
    <property type="project" value="InterPro"/>
</dbReference>
<evidence type="ECO:0000313" key="3">
    <source>
        <dbReference type="Proteomes" id="UP001237642"/>
    </source>
</evidence>
<feature type="domain" description="Protein kinase" evidence="1">
    <location>
        <begin position="1"/>
        <end position="291"/>
    </location>
</feature>
<dbReference type="InterPro" id="IPR000719">
    <property type="entry name" value="Prot_kinase_dom"/>
</dbReference>
<dbReference type="Proteomes" id="UP001237642">
    <property type="component" value="Unassembled WGS sequence"/>
</dbReference>
<accession>A0AAD8N3P4</accession>
<dbReference type="AlphaFoldDB" id="A0AAD8N3P4"/>